<dbReference type="Proteomes" id="UP000189981">
    <property type="component" value="Unassembled WGS sequence"/>
</dbReference>
<gene>
    <name evidence="1" type="ORF">SAMN05661099_0546</name>
</gene>
<evidence type="ECO:0000313" key="1">
    <source>
        <dbReference type="EMBL" id="SKB32302.1"/>
    </source>
</evidence>
<dbReference type="EMBL" id="FUYR01000001">
    <property type="protein sequence ID" value="SKB32302.1"/>
    <property type="molecule type" value="Genomic_DNA"/>
</dbReference>
<evidence type="ECO:0000313" key="2">
    <source>
        <dbReference type="Proteomes" id="UP000189981"/>
    </source>
</evidence>
<name>A0A1T5ABE6_9SPHI</name>
<keyword evidence="2" id="KW-1185">Reference proteome</keyword>
<accession>A0A1T5ABE6</accession>
<dbReference type="AlphaFoldDB" id="A0A1T5ABE6"/>
<sequence length="45" mass="4961">MVLDTDLPGWREKGDAFNAIIGYSLNGSIRETGEKEANQFTQSNS</sequence>
<dbReference type="STRING" id="572036.SAMN05661099_0546"/>
<reference evidence="2" key="1">
    <citation type="submission" date="2017-02" db="EMBL/GenBank/DDBJ databases">
        <authorList>
            <person name="Varghese N."/>
            <person name="Submissions S."/>
        </authorList>
    </citation>
    <scope>NUCLEOTIDE SEQUENCE [LARGE SCALE GENOMIC DNA]</scope>
    <source>
        <strain evidence="2">DSM 22385</strain>
    </source>
</reference>
<organism evidence="1 2">
    <name type="scientific">Daejeonella lutea</name>
    <dbReference type="NCBI Taxonomy" id="572036"/>
    <lineage>
        <taxon>Bacteria</taxon>
        <taxon>Pseudomonadati</taxon>
        <taxon>Bacteroidota</taxon>
        <taxon>Sphingobacteriia</taxon>
        <taxon>Sphingobacteriales</taxon>
        <taxon>Sphingobacteriaceae</taxon>
        <taxon>Daejeonella</taxon>
    </lineage>
</organism>
<proteinExistence type="predicted"/>
<protein>
    <submittedName>
        <fullName evidence="1">Uncharacterized protein</fullName>
    </submittedName>
</protein>